<dbReference type="InterPro" id="IPR003661">
    <property type="entry name" value="HisK_dim/P_dom"/>
</dbReference>
<evidence type="ECO:0000256" key="4">
    <source>
        <dbReference type="ARBA" id="ARBA00022553"/>
    </source>
</evidence>
<sequence length="452" mass="53007">MKKTLKGRLLKRIVLTTILINLFLTILISFYLSNKLKKDIIKDYEKIKITSLNFMNEAVIKEESVWKALSKIYNINKGFVTIVQENNIINQTIGELLNEKEIHNILVESNNIKSIITMKKVNKDYIVTFNYPIYKDNNYLGNLIIQNSYKDKYNDVIQLIQIISLGQVVLLIMLIIIINVIINKTVKPILDLSTSMNKFINKEEAEDIEVNTNDEISLLANSYNIMKAEIIKSEKNQREFFNNATHELKTPITSISAYAQILRDINNIDDDFIKRSSNRIVLECNKMISLVEKLLELSRGKLYYNKIKEKVNVKMLILNLIKEFEIRLKDKVIVTNIDNIELELVREDVKTIFSNLIDNSIKYGVDKEIYISLYDDNKNKVFEIKNKMGNIPKEIKYRLLDPFIKYNNIKEKEKEITTSGLGLYICNEISKENGWNLNYYIEDDYIRFRLEF</sequence>
<keyword evidence="15" id="KW-1185">Reference proteome</keyword>
<dbReference type="SUPFAM" id="SSF47384">
    <property type="entry name" value="Homodimeric domain of signal transducing histidine kinase"/>
    <property type="match status" value="1"/>
</dbReference>
<dbReference type="PROSITE" id="PS50109">
    <property type="entry name" value="HIS_KIN"/>
    <property type="match status" value="1"/>
</dbReference>
<evidence type="ECO:0000256" key="8">
    <source>
        <dbReference type="ARBA" id="ARBA00022989"/>
    </source>
</evidence>
<gene>
    <name evidence="14" type="ORF">BEN51_05230</name>
</gene>
<keyword evidence="6 11" id="KW-0812">Transmembrane</keyword>
<dbReference type="GO" id="GO:0000155">
    <property type="term" value="F:phosphorelay sensor kinase activity"/>
    <property type="evidence" value="ECO:0007669"/>
    <property type="project" value="InterPro"/>
</dbReference>
<keyword evidence="7" id="KW-0418">Kinase</keyword>
<name>A0A343JG14_9CLOT</name>
<keyword evidence="10 11" id="KW-0472">Membrane</keyword>
<comment type="subcellular location">
    <subcellularLocation>
        <location evidence="2">Membrane</location>
        <topology evidence="2">Multi-pass membrane protein</topology>
    </subcellularLocation>
</comment>
<feature type="transmembrane region" description="Helical" evidence="11">
    <location>
        <begin position="12"/>
        <end position="32"/>
    </location>
</feature>
<keyword evidence="9" id="KW-0902">Two-component regulatory system</keyword>
<protein>
    <recommendedName>
        <fullName evidence="3">histidine kinase</fullName>
        <ecNumber evidence="3">2.7.13.3</ecNumber>
    </recommendedName>
</protein>
<dbReference type="SUPFAM" id="SSF55874">
    <property type="entry name" value="ATPase domain of HSP90 chaperone/DNA topoisomerase II/histidine kinase"/>
    <property type="match status" value="1"/>
</dbReference>
<dbReference type="InterPro" id="IPR003594">
    <property type="entry name" value="HATPase_dom"/>
</dbReference>
<dbReference type="EMBL" id="CP016786">
    <property type="protein sequence ID" value="ASW44472.1"/>
    <property type="molecule type" value="Genomic_DNA"/>
</dbReference>
<keyword evidence="8 11" id="KW-1133">Transmembrane helix</keyword>
<dbReference type="EC" id="2.7.13.3" evidence="3"/>
<dbReference type="Proteomes" id="UP000264883">
    <property type="component" value="Chromosome"/>
</dbReference>
<dbReference type="SMART" id="SM00387">
    <property type="entry name" value="HATPase_c"/>
    <property type="match status" value="1"/>
</dbReference>
<dbReference type="Gene3D" id="3.30.565.10">
    <property type="entry name" value="Histidine kinase-like ATPase, C-terminal domain"/>
    <property type="match status" value="1"/>
</dbReference>
<dbReference type="Pfam" id="PF02518">
    <property type="entry name" value="HATPase_c"/>
    <property type="match status" value="1"/>
</dbReference>
<feature type="domain" description="HAMP" evidence="13">
    <location>
        <begin position="183"/>
        <end position="235"/>
    </location>
</feature>
<dbReference type="Gene3D" id="1.10.287.130">
    <property type="match status" value="1"/>
</dbReference>
<dbReference type="AlphaFoldDB" id="A0A343JG14"/>
<keyword evidence="4" id="KW-0597">Phosphoprotein</keyword>
<evidence type="ECO:0000256" key="6">
    <source>
        <dbReference type="ARBA" id="ARBA00022692"/>
    </source>
</evidence>
<dbReference type="InterPro" id="IPR005467">
    <property type="entry name" value="His_kinase_dom"/>
</dbReference>
<evidence type="ECO:0000256" key="5">
    <source>
        <dbReference type="ARBA" id="ARBA00022679"/>
    </source>
</evidence>
<evidence type="ECO:0000256" key="9">
    <source>
        <dbReference type="ARBA" id="ARBA00023012"/>
    </source>
</evidence>
<dbReference type="FunFam" id="1.10.287.130:FF:000001">
    <property type="entry name" value="Two-component sensor histidine kinase"/>
    <property type="match status" value="1"/>
</dbReference>
<evidence type="ECO:0000313" key="14">
    <source>
        <dbReference type="EMBL" id="ASW44472.1"/>
    </source>
</evidence>
<dbReference type="GO" id="GO:0005886">
    <property type="term" value="C:plasma membrane"/>
    <property type="evidence" value="ECO:0007669"/>
    <property type="project" value="TreeGrafter"/>
</dbReference>
<reference evidence="14 15" key="1">
    <citation type="submission" date="2016-08" db="EMBL/GenBank/DDBJ databases">
        <title>Complete Genome Sequence Of The Indigo Reducing Clostridium isatidis DSM15098.</title>
        <authorList>
            <person name="Little G.T."/>
            <person name="Minton N.P."/>
        </authorList>
    </citation>
    <scope>NUCLEOTIDE SEQUENCE [LARGE SCALE GENOMIC DNA]</scope>
    <source>
        <strain evidence="14 15">DSM 15098</strain>
    </source>
</reference>
<dbReference type="InterPro" id="IPR036097">
    <property type="entry name" value="HisK_dim/P_sf"/>
</dbReference>
<dbReference type="SUPFAM" id="SSF158472">
    <property type="entry name" value="HAMP domain-like"/>
    <property type="match status" value="1"/>
</dbReference>
<evidence type="ECO:0000256" key="3">
    <source>
        <dbReference type="ARBA" id="ARBA00012438"/>
    </source>
</evidence>
<evidence type="ECO:0000313" key="15">
    <source>
        <dbReference type="Proteomes" id="UP000264883"/>
    </source>
</evidence>
<dbReference type="CDD" id="cd00082">
    <property type="entry name" value="HisKA"/>
    <property type="match status" value="1"/>
</dbReference>
<feature type="domain" description="Histidine kinase" evidence="12">
    <location>
        <begin position="243"/>
        <end position="452"/>
    </location>
</feature>
<proteinExistence type="predicted"/>
<dbReference type="SMART" id="SM00388">
    <property type="entry name" value="HisKA"/>
    <property type="match status" value="1"/>
</dbReference>
<evidence type="ECO:0000256" key="11">
    <source>
        <dbReference type="SAM" id="Phobius"/>
    </source>
</evidence>
<dbReference type="SMART" id="SM00304">
    <property type="entry name" value="HAMP"/>
    <property type="match status" value="1"/>
</dbReference>
<dbReference type="KEGG" id="cia:BEN51_05230"/>
<dbReference type="InterPro" id="IPR036890">
    <property type="entry name" value="HATPase_C_sf"/>
</dbReference>
<evidence type="ECO:0000256" key="1">
    <source>
        <dbReference type="ARBA" id="ARBA00000085"/>
    </source>
</evidence>
<comment type="catalytic activity">
    <reaction evidence="1">
        <text>ATP + protein L-histidine = ADP + protein N-phospho-L-histidine.</text>
        <dbReference type="EC" id="2.7.13.3"/>
    </reaction>
</comment>
<accession>A0A343JG14</accession>
<organism evidence="14 15">
    <name type="scientific">Clostridium isatidis</name>
    <dbReference type="NCBI Taxonomy" id="182773"/>
    <lineage>
        <taxon>Bacteria</taxon>
        <taxon>Bacillati</taxon>
        <taxon>Bacillota</taxon>
        <taxon>Clostridia</taxon>
        <taxon>Eubacteriales</taxon>
        <taxon>Clostridiaceae</taxon>
        <taxon>Clostridium</taxon>
    </lineage>
</organism>
<dbReference type="PROSITE" id="PS50885">
    <property type="entry name" value="HAMP"/>
    <property type="match status" value="1"/>
</dbReference>
<dbReference type="CDD" id="cd06225">
    <property type="entry name" value="HAMP"/>
    <property type="match status" value="1"/>
</dbReference>
<evidence type="ECO:0000256" key="10">
    <source>
        <dbReference type="ARBA" id="ARBA00023136"/>
    </source>
</evidence>
<evidence type="ECO:0000259" key="13">
    <source>
        <dbReference type="PROSITE" id="PS50885"/>
    </source>
</evidence>
<keyword evidence="5" id="KW-0808">Transferase</keyword>
<evidence type="ECO:0000256" key="7">
    <source>
        <dbReference type="ARBA" id="ARBA00022777"/>
    </source>
</evidence>
<dbReference type="Gene3D" id="6.10.340.10">
    <property type="match status" value="1"/>
</dbReference>
<feature type="transmembrane region" description="Helical" evidence="11">
    <location>
        <begin position="159"/>
        <end position="182"/>
    </location>
</feature>
<dbReference type="InterPro" id="IPR050398">
    <property type="entry name" value="HssS/ArlS-like"/>
</dbReference>
<dbReference type="PANTHER" id="PTHR45528">
    <property type="entry name" value="SENSOR HISTIDINE KINASE CPXA"/>
    <property type="match status" value="1"/>
</dbReference>
<dbReference type="Pfam" id="PF00512">
    <property type="entry name" value="HisKA"/>
    <property type="match status" value="1"/>
</dbReference>
<evidence type="ECO:0000256" key="2">
    <source>
        <dbReference type="ARBA" id="ARBA00004141"/>
    </source>
</evidence>
<dbReference type="PANTHER" id="PTHR45528:SF10">
    <property type="entry name" value="METHYL-ACCEPTING CHEMOTAXIS PROTEIN"/>
    <property type="match status" value="1"/>
</dbReference>
<evidence type="ECO:0000259" key="12">
    <source>
        <dbReference type="PROSITE" id="PS50109"/>
    </source>
</evidence>
<dbReference type="InterPro" id="IPR003660">
    <property type="entry name" value="HAMP_dom"/>
</dbReference>